<name>A0ABQ0ACF7_9GAMM</name>
<dbReference type="InterPro" id="IPR009075">
    <property type="entry name" value="AcylCo_DH/oxidase_C"/>
</dbReference>
<dbReference type="InterPro" id="IPR025110">
    <property type="entry name" value="AMP-bd_C"/>
</dbReference>
<dbReference type="SMART" id="SM01294">
    <property type="entry name" value="PKS_PP_betabranch"/>
    <property type="match status" value="1"/>
</dbReference>
<keyword evidence="12" id="KW-0472">Membrane</keyword>
<dbReference type="InterPro" id="IPR006091">
    <property type="entry name" value="Acyl-CoA_Oxase/DH_mid-dom"/>
</dbReference>
<dbReference type="Gene3D" id="1.10.1200.10">
    <property type="entry name" value="ACP-like"/>
    <property type="match status" value="1"/>
</dbReference>
<evidence type="ECO:0000256" key="2">
    <source>
        <dbReference type="ARBA" id="ARBA00006432"/>
    </source>
</evidence>
<dbReference type="InterPro" id="IPR006162">
    <property type="entry name" value="Ppantetheine_attach_site"/>
</dbReference>
<keyword evidence="5" id="KW-0597">Phosphoprotein</keyword>
<dbReference type="InterPro" id="IPR046373">
    <property type="entry name" value="Acyl-CoA_Oxase/DH_mid-dom_sf"/>
</dbReference>
<dbReference type="SUPFAM" id="SSF56645">
    <property type="entry name" value="Acyl-CoA dehydrogenase NM domain-like"/>
    <property type="match status" value="1"/>
</dbReference>
<keyword evidence="9" id="KW-0276">Fatty acid metabolism</keyword>
<dbReference type="Pfam" id="PF02771">
    <property type="entry name" value="Acyl-CoA_dh_N"/>
    <property type="match status" value="1"/>
</dbReference>
<dbReference type="PANTHER" id="PTHR22754">
    <property type="entry name" value="DISCO-INTERACTING PROTEIN 2 DIP2 -RELATED"/>
    <property type="match status" value="1"/>
</dbReference>
<dbReference type="Gene3D" id="1.20.140.10">
    <property type="entry name" value="Butyryl-CoA Dehydrogenase, subunit A, domain 3"/>
    <property type="match status" value="1"/>
</dbReference>
<dbReference type="InterPro" id="IPR036736">
    <property type="entry name" value="ACP-like_sf"/>
</dbReference>
<comment type="similarity">
    <text evidence="2">Belongs to the ATP-dependent AMP-binding enzyme family.</text>
</comment>
<dbReference type="InterPro" id="IPR020845">
    <property type="entry name" value="AMP-binding_CS"/>
</dbReference>
<dbReference type="Pfam" id="PF00441">
    <property type="entry name" value="Acyl-CoA_dh_1"/>
    <property type="match status" value="1"/>
</dbReference>
<evidence type="ECO:0000256" key="1">
    <source>
        <dbReference type="ARBA" id="ARBA00001974"/>
    </source>
</evidence>
<dbReference type="InterPro" id="IPR040097">
    <property type="entry name" value="FAAL/FAAC"/>
</dbReference>
<dbReference type="Gene3D" id="3.30.300.30">
    <property type="match status" value="1"/>
</dbReference>
<dbReference type="InterPro" id="IPR042099">
    <property type="entry name" value="ANL_N_sf"/>
</dbReference>
<evidence type="ECO:0000256" key="9">
    <source>
        <dbReference type="ARBA" id="ARBA00022832"/>
    </source>
</evidence>
<keyword evidence="8" id="KW-0274">FAD</keyword>
<keyword evidence="12" id="KW-1133">Transmembrane helix</keyword>
<comment type="cofactor">
    <cofactor evidence="1">
        <name>FAD</name>
        <dbReference type="ChEBI" id="CHEBI:57692"/>
    </cofactor>
</comment>
<dbReference type="InterPro" id="IPR036250">
    <property type="entry name" value="AcylCo_DH-like_C"/>
</dbReference>
<dbReference type="Pfam" id="PF00501">
    <property type="entry name" value="AMP-binding"/>
    <property type="match status" value="1"/>
</dbReference>
<dbReference type="SMART" id="SM00823">
    <property type="entry name" value="PKS_PP"/>
    <property type="match status" value="1"/>
</dbReference>
<evidence type="ECO:0000256" key="11">
    <source>
        <dbReference type="SAM" id="MobiDB-lite"/>
    </source>
</evidence>
<dbReference type="Gene3D" id="2.40.110.10">
    <property type="entry name" value="Butyryl-CoA Dehydrogenase, subunit A, domain 2"/>
    <property type="match status" value="1"/>
</dbReference>
<proteinExistence type="inferred from homology"/>
<dbReference type="InterPro" id="IPR037069">
    <property type="entry name" value="AcylCoA_DH/ox_N_sf"/>
</dbReference>
<dbReference type="InterPro" id="IPR013786">
    <property type="entry name" value="AcylCoA_DH/ox_N"/>
</dbReference>
<evidence type="ECO:0000256" key="6">
    <source>
        <dbReference type="ARBA" id="ARBA00022598"/>
    </source>
</evidence>
<comment type="caution">
    <text evidence="14">The sequence shown here is derived from an EMBL/GenBank/DDBJ whole genome shotgun (WGS) entry which is preliminary data.</text>
</comment>
<evidence type="ECO:0000313" key="15">
    <source>
        <dbReference type="Proteomes" id="UP001465153"/>
    </source>
</evidence>
<evidence type="ECO:0000256" key="8">
    <source>
        <dbReference type="ARBA" id="ARBA00022827"/>
    </source>
</evidence>
<keyword evidence="4" id="KW-0596">Phosphopantetheine</keyword>
<evidence type="ECO:0000256" key="4">
    <source>
        <dbReference type="ARBA" id="ARBA00022450"/>
    </source>
</evidence>
<dbReference type="Gene3D" id="1.10.540.10">
    <property type="entry name" value="Acyl-CoA dehydrogenase/oxidase, N-terminal domain"/>
    <property type="match status" value="1"/>
</dbReference>
<evidence type="ECO:0000256" key="10">
    <source>
        <dbReference type="ARBA" id="ARBA00023098"/>
    </source>
</evidence>
<dbReference type="PROSITE" id="PS00012">
    <property type="entry name" value="PHOSPHOPANTETHEINE"/>
    <property type="match status" value="1"/>
</dbReference>
<dbReference type="InterPro" id="IPR009081">
    <property type="entry name" value="PP-bd_ACP"/>
</dbReference>
<dbReference type="SUPFAM" id="SSF56801">
    <property type="entry name" value="Acetyl-CoA synthetase-like"/>
    <property type="match status" value="1"/>
</dbReference>
<dbReference type="CDD" id="cd05931">
    <property type="entry name" value="FAAL"/>
    <property type="match status" value="1"/>
</dbReference>
<keyword evidence="10" id="KW-0443">Lipid metabolism</keyword>
<evidence type="ECO:0000256" key="7">
    <source>
        <dbReference type="ARBA" id="ARBA00022630"/>
    </source>
</evidence>
<feature type="transmembrane region" description="Helical" evidence="12">
    <location>
        <begin position="79"/>
        <end position="103"/>
    </location>
</feature>
<dbReference type="EMBL" id="BAABWN010000011">
    <property type="protein sequence ID" value="GAA6169338.1"/>
    <property type="molecule type" value="Genomic_DNA"/>
</dbReference>
<evidence type="ECO:0000256" key="3">
    <source>
        <dbReference type="ARBA" id="ARBA00009347"/>
    </source>
</evidence>
<dbReference type="Gene3D" id="3.40.50.12780">
    <property type="entry name" value="N-terminal domain of ligase-like"/>
    <property type="match status" value="1"/>
</dbReference>
<keyword evidence="7" id="KW-0285">Flavoprotein</keyword>
<dbReference type="InterPro" id="IPR020806">
    <property type="entry name" value="PKS_PP-bd"/>
</dbReference>
<comment type="similarity">
    <text evidence="3">Belongs to the acyl-CoA dehydrogenase family.</text>
</comment>
<accession>A0ABQ0ACF7</accession>
<keyword evidence="15" id="KW-1185">Reference proteome</keyword>
<dbReference type="Pfam" id="PF00550">
    <property type="entry name" value="PP-binding"/>
    <property type="match status" value="1"/>
</dbReference>
<dbReference type="InterPro" id="IPR045851">
    <property type="entry name" value="AMP-bd_C_sf"/>
</dbReference>
<feature type="domain" description="Carrier" evidence="13">
    <location>
        <begin position="1178"/>
        <end position="1252"/>
    </location>
</feature>
<dbReference type="Pfam" id="PF02770">
    <property type="entry name" value="Acyl-CoA_dh_M"/>
    <property type="match status" value="1"/>
</dbReference>
<evidence type="ECO:0000313" key="14">
    <source>
        <dbReference type="EMBL" id="GAA6169338.1"/>
    </source>
</evidence>
<evidence type="ECO:0000256" key="5">
    <source>
        <dbReference type="ARBA" id="ARBA00022553"/>
    </source>
</evidence>
<dbReference type="InterPro" id="IPR000873">
    <property type="entry name" value="AMP-dep_synth/lig_dom"/>
</dbReference>
<dbReference type="InterPro" id="IPR009100">
    <property type="entry name" value="AcylCoA_DH/oxidase_NM_dom_sf"/>
</dbReference>
<keyword evidence="12" id="KW-0812">Transmembrane</keyword>
<dbReference type="SUPFAM" id="SSF47336">
    <property type="entry name" value="ACP-like"/>
    <property type="match status" value="1"/>
</dbReference>
<dbReference type="RefSeq" id="WP_353303879.1">
    <property type="nucleotide sequence ID" value="NZ_BAABWN010000011.1"/>
</dbReference>
<dbReference type="Proteomes" id="UP001465153">
    <property type="component" value="Unassembled WGS sequence"/>
</dbReference>
<dbReference type="CDD" id="cd00567">
    <property type="entry name" value="ACAD"/>
    <property type="match status" value="1"/>
</dbReference>
<gene>
    <name evidence="14" type="ORF">NBRC116591_31490</name>
</gene>
<sequence length="1275" mass="139812">MALENYSKCSNGQDLIDWLEERNLRLTDAASRSEDLPAYIYLQNDGSEPLRLSHLEIIQKSKSLAALLQKNYSLGDRAILLYPSGLDYIIAFFACIYAGLIAVPAFPPNSRKRDWGRIDAIFENAAPALILTTSSLEENITQWQSEQSSAKQVSVVSTDVINDTEIHKINSDDASAWVRPETHSNSVAFLQYSSGSTGTPKGVMVTHANIRHNLKVIADGFSLQKADVGASWLPIYHDMGLIGSVLEPFEMGVSIYLMSPLDVLQKPIRWLQTISDYKVTASGGPNFIYEHCINRIKPEELEGLDLSSWKLAFNGAEPINAGTLKRFAETFAPCGFNAEAMTPCYGMAETTLMVSSCVRAQEFNAIQSQDSLNKSLLVSSGLVHPELSVKIVNPETQIECREGETGEIWVHGDSVAQGYWQQDELTQETFSAKIIGGDDLNYLRTGDLGLMNEDELFVTGRIKELIIIRGQNHYPQDIESSVANSCEELNTCPGACFAIDVDGAEKLVIIHEINRSFMRKFDSASVLASVRKAVAENHQLQIHDLVLIKPASLLRTTSGKIRRVAMRDAFLNNELNSVYQWSASDKQDLDFSAVNETANSNIVDVNSEVLNSKNTNSEALNLKDKSLESIGSSISDSELDSTLNWLRRYAETRINSRLIDERRSIPPYIVLDMGNKGLMGMHVSKEDGGSQYSFQQAMRVYQQLGAIDPSLALFVGLGNVLGIRPLQKFASQRIRDTYLSDMAQGRVLAAFAITEPGAGSNPLAMSTQAVQDKDGNFVITGSKVWSGSAAWASVIHVFAKTYDANGNALGVTGFAVEQGLEGLDIGPEALTMGMRGTCQSRVNLNGVTVKPEAVLGKIGGGMEVAQDAMKLGRLVITAAAIGGMKKSAQLMVRYAQRRQVGTGLLLDNPISIERIQQLQHATGAVENLVNFVAQCLDKGIQVPIEMYAACKIIGPEYFWQGADHLIQMLGGRGYIENNIAPQLLRDARILRIFEGPTETLSMFLGARIHKASDEFFAFINDHFSAGSELETLKSTLADLQAQAKQSSVFSKALDADRWAHERSGIVSALVALKIAFNQPESDTNQWIDGQIQKTLDNAKSYLSQGLKSETATLLERIAKYDQQIGDIQQHASGEDHALDDYLVKDPDTKRAVNTQSSTQDLSVASVENPAPNSSGTCETVNAWMQSWVAKKLEVSASEIDVHQDFAGFGLDSVDAVELTTDLSSHFKFEVKADLAWVYPNINSASNFLATLIGEQNTDPSPVQETDDEKWLEGEI</sequence>
<evidence type="ECO:0000259" key="13">
    <source>
        <dbReference type="PROSITE" id="PS50075"/>
    </source>
</evidence>
<feature type="region of interest" description="Disordered" evidence="11">
    <location>
        <begin position="1256"/>
        <end position="1275"/>
    </location>
</feature>
<dbReference type="Pfam" id="PF23024">
    <property type="entry name" value="AMP-dom_DIP2-like"/>
    <property type="match status" value="1"/>
</dbReference>
<dbReference type="PANTHER" id="PTHR22754:SF32">
    <property type="entry name" value="DISCO-INTERACTING PROTEIN 2"/>
    <property type="match status" value="1"/>
</dbReference>
<dbReference type="PROSITE" id="PS00455">
    <property type="entry name" value="AMP_BINDING"/>
    <property type="match status" value="1"/>
</dbReference>
<keyword evidence="6" id="KW-0436">Ligase</keyword>
<dbReference type="PROSITE" id="PS50075">
    <property type="entry name" value="CARRIER"/>
    <property type="match status" value="1"/>
</dbReference>
<reference evidence="14 15" key="1">
    <citation type="submission" date="2024-04" db="EMBL/GenBank/DDBJ databases">
        <title>Draft genome sequence of Sessilibacter corallicola NBRC 116591.</title>
        <authorList>
            <person name="Miyakawa T."/>
            <person name="Kusuya Y."/>
            <person name="Miura T."/>
        </authorList>
    </citation>
    <scope>NUCLEOTIDE SEQUENCE [LARGE SCALE GENOMIC DNA]</scope>
    <source>
        <strain evidence="14 15">KU-00831-HH</strain>
    </source>
</reference>
<dbReference type="SUPFAM" id="SSF47203">
    <property type="entry name" value="Acyl-CoA dehydrogenase C-terminal domain-like"/>
    <property type="match status" value="1"/>
</dbReference>
<evidence type="ECO:0000256" key="12">
    <source>
        <dbReference type="SAM" id="Phobius"/>
    </source>
</evidence>
<protein>
    <submittedName>
        <fullName evidence="14">AMP-binding protein</fullName>
    </submittedName>
</protein>
<organism evidence="14 15">
    <name type="scientific">Sessilibacter corallicola</name>
    <dbReference type="NCBI Taxonomy" id="2904075"/>
    <lineage>
        <taxon>Bacteria</taxon>
        <taxon>Pseudomonadati</taxon>
        <taxon>Pseudomonadota</taxon>
        <taxon>Gammaproteobacteria</taxon>
        <taxon>Cellvibrionales</taxon>
        <taxon>Cellvibrionaceae</taxon>
        <taxon>Sessilibacter</taxon>
    </lineage>
</organism>